<dbReference type="InterPro" id="IPR054836">
    <property type="entry name" value="Tn5_transposase"/>
</dbReference>
<comment type="caution">
    <text evidence="2">The sequence shown here is derived from an EMBL/GenBank/DDBJ whole genome shotgun (WGS) entry which is preliminary data.</text>
</comment>
<organism evidence="2 3">
    <name type="scientific">Pontibacter saemangeumensis</name>
    <dbReference type="NCBI Taxonomy" id="1084525"/>
    <lineage>
        <taxon>Bacteria</taxon>
        <taxon>Pseudomonadati</taxon>
        <taxon>Bacteroidota</taxon>
        <taxon>Cytophagia</taxon>
        <taxon>Cytophagales</taxon>
        <taxon>Hymenobacteraceae</taxon>
        <taxon>Pontibacter</taxon>
    </lineage>
</organism>
<dbReference type="Gene3D" id="3.90.350.10">
    <property type="entry name" value="Transposase Inhibitor Protein From Tn5, Chain A, domain 1"/>
    <property type="match status" value="1"/>
</dbReference>
<feature type="domain" description="Transposase IS4-like" evidence="1">
    <location>
        <begin position="253"/>
        <end position="350"/>
    </location>
</feature>
<dbReference type="NCBIfam" id="NF033590">
    <property type="entry name" value="transpos_IS4_3"/>
    <property type="match status" value="1"/>
</dbReference>
<dbReference type="Pfam" id="PF01609">
    <property type="entry name" value="DDE_Tnp_1"/>
    <property type="match status" value="1"/>
</dbReference>
<dbReference type="InterPro" id="IPR012337">
    <property type="entry name" value="RNaseH-like_sf"/>
</dbReference>
<dbReference type="InterPro" id="IPR002559">
    <property type="entry name" value="Transposase_11"/>
</dbReference>
<dbReference type="InterPro" id="IPR047768">
    <property type="entry name" value="Tn5p-like"/>
</dbReference>
<dbReference type="PANTHER" id="PTHR37319:SF1">
    <property type="entry name" value="TRANSPOSASE TN5 DIMERISATION DOMAIN-CONTAINING PROTEIN"/>
    <property type="match status" value="1"/>
</dbReference>
<dbReference type="SUPFAM" id="SSF53098">
    <property type="entry name" value="Ribonuclease H-like"/>
    <property type="match status" value="1"/>
</dbReference>
<dbReference type="Gene3D" id="1.10.740.10">
    <property type="entry name" value="Transferase Inhibitor Protein From Tn5, Chain"/>
    <property type="match status" value="1"/>
</dbReference>
<dbReference type="PANTHER" id="PTHR37319">
    <property type="entry name" value="TRANSPOSASE"/>
    <property type="match status" value="1"/>
</dbReference>
<gene>
    <name evidence="2" type="ORF">GCM10023188_38340</name>
</gene>
<name>A0ABP8LYW7_9BACT</name>
<proteinExistence type="predicted"/>
<evidence type="ECO:0000259" key="1">
    <source>
        <dbReference type="Pfam" id="PF01609"/>
    </source>
</evidence>
<dbReference type="Proteomes" id="UP001500552">
    <property type="component" value="Unassembled WGS sequence"/>
</dbReference>
<evidence type="ECO:0000313" key="3">
    <source>
        <dbReference type="Proteomes" id="UP001500552"/>
    </source>
</evidence>
<keyword evidence="3" id="KW-1185">Reference proteome</keyword>
<dbReference type="EMBL" id="BAABHC010000029">
    <property type="protein sequence ID" value="GAA4440717.1"/>
    <property type="molecule type" value="Genomic_DNA"/>
</dbReference>
<protein>
    <submittedName>
        <fullName evidence="2">IS4-like element ISBthe3 family transposase</fullName>
    </submittedName>
</protein>
<dbReference type="InterPro" id="IPR014737">
    <property type="entry name" value="Transposase_Tn5-like_C"/>
</dbReference>
<dbReference type="RefSeq" id="WP_345161346.1">
    <property type="nucleotide sequence ID" value="NZ_BAABHC010000029.1"/>
</dbReference>
<sequence length="451" mass="51569">MRGSIFSDERIARRIEVLTRSIIEKESVVIHRLAKNEAEQRSFYRLLHNPRLETGQVTEFLRRDCLRQVEAGAHYLVIQDTTQPNFERNRHNISDERQLGVIGDRASLGFFLHPSLVVDATTGRCLGFSQVKCWSRDAAAPDKSRRAYKSRPIEEKESFRWIESAQSSNQLLARAGMVTHICDREGDIGELFGRVPQAERSHLLVRSAQDRLLSGGGTLSTALATAPVAGHRTLTLKREARTGRQRRQARLEVRYSTLTLQLKEGQRELQAVQVREVNVPQGQQPVHWRLLTSHRVRSLEEALEVVEWYSMRWNIEQVFRLLKQKGLNVEALEVETGKGLVQLTLLALFAAAKTLLLHLSARQEEPQPVAGAFSDEQLECLEAVNEQYEGRTLRQQNPYPARTLPYCYWVLARLGGWKPQEKRAGVIALHRGFIDFQKIYDGWLLARQIVS</sequence>
<reference evidence="3" key="1">
    <citation type="journal article" date="2019" name="Int. J. Syst. Evol. Microbiol.">
        <title>The Global Catalogue of Microorganisms (GCM) 10K type strain sequencing project: providing services to taxonomists for standard genome sequencing and annotation.</title>
        <authorList>
            <consortium name="The Broad Institute Genomics Platform"/>
            <consortium name="The Broad Institute Genome Sequencing Center for Infectious Disease"/>
            <person name="Wu L."/>
            <person name="Ma J."/>
        </authorList>
    </citation>
    <scope>NUCLEOTIDE SEQUENCE [LARGE SCALE GENOMIC DNA]</scope>
    <source>
        <strain evidence="3">JCM 17926</strain>
    </source>
</reference>
<evidence type="ECO:0000313" key="2">
    <source>
        <dbReference type="EMBL" id="GAA4440717.1"/>
    </source>
</evidence>
<accession>A0ABP8LYW7</accession>